<dbReference type="EMBL" id="LQPJ01000124">
    <property type="protein sequence ID" value="ORW20440.1"/>
    <property type="molecule type" value="Genomic_DNA"/>
</dbReference>
<evidence type="ECO:0000259" key="3">
    <source>
        <dbReference type="Pfam" id="PF00501"/>
    </source>
</evidence>
<feature type="domain" description="AMP-dependent synthetase/ligase" evidence="3">
    <location>
        <begin position="32"/>
        <end position="397"/>
    </location>
</feature>
<evidence type="ECO:0000313" key="6">
    <source>
        <dbReference type="Proteomes" id="UP000193529"/>
    </source>
</evidence>
<dbReference type="Proteomes" id="UP000193529">
    <property type="component" value="Unassembled WGS sequence"/>
</dbReference>
<dbReference type="Gene3D" id="3.40.50.12780">
    <property type="entry name" value="N-terminal domain of ligase-like"/>
    <property type="match status" value="1"/>
</dbReference>
<dbReference type="GO" id="GO:0006631">
    <property type="term" value="P:fatty acid metabolic process"/>
    <property type="evidence" value="ECO:0007669"/>
    <property type="project" value="TreeGrafter"/>
</dbReference>
<evidence type="ECO:0000256" key="1">
    <source>
        <dbReference type="ARBA" id="ARBA00006432"/>
    </source>
</evidence>
<gene>
    <name evidence="5" type="ORF">AWC19_15205</name>
</gene>
<dbReference type="PANTHER" id="PTHR43201:SF5">
    <property type="entry name" value="MEDIUM-CHAIN ACYL-COA LIGASE ACSF2, MITOCHONDRIAL"/>
    <property type="match status" value="1"/>
</dbReference>
<dbReference type="Pfam" id="PF00501">
    <property type="entry name" value="AMP-binding"/>
    <property type="match status" value="1"/>
</dbReference>
<dbReference type="AlphaFoldDB" id="A0A1X1ZB20"/>
<dbReference type="GO" id="GO:0031956">
    <property type="term" value="F:medium-chain fatty acid-CoA ligase activity"/>
    <property type="evidence" value="ECO:0007669"/>
    <property type="project" value="TreeGrafter"/>
</dbReference>
<dbReference type="InterPro" id="IPR000873">
    <property type="entry name" value="AMP-dep_synth/lig_dom"/>
</dbReference>
<protein>
    <submittedName>
        <fullName evidence="5">Long-chain fatty acid--CoA ligase</fullName>
    </submittedName>
</protein>
<name>A0A1X1ZB20_9MYCO</name>
<evidence type="ECO:0000256" key="2">
    <source>
        <dbReference type="ARBA" id="ARBA00022598"/>
    </source>
</evidence>
<accession>A0A1X1ZB20</accession>
<comment type="caution">
    <text evidence="5">The sequence shown here is derived from an EMBL/GenBank/DDBJ whole genome shotgun (WGS) entry which is preliminary data.</text>
</comment>
<keyword evidence="6" id="KW-1185">Reference proteome</keyword>
<reference evidence="5 6" key="1">
    <citation type="submission" date="2016-01" db="EMBL/GenBank/DDBJ databases">
        <title>The new phylogeny of the genus Mycobacterium.</title>
        <authorList>
            <person name="Tarcisio F."/>
            <person name="Conor M."/>
            <person name="Antonella G."/>
            <person name="Elisabetta G."/>
            <person name="Giulia F.S."/>
            <person name="Sara T."/>
            <person name="Anna F."/>
            <person name="Clotilde B."/>
            <person name="Roberto B."/>
            <person name="Veronica D.S."/>
            <person name="Fabio R."/>
            <person name="Monica P."/>
            <person name="Olivier J."/>
            <person name="Enrico T."/>
            <person name="Nicola S."/>
        </authorList>
    </citation>
    <scope>NUCLEOTIDE SEQUENCE [LARGE SCALE GENOMIC DNA]</scope>
    <source>
        <strain evidence="5 6">DSM 44572</strain>
    </source>
</reference>
<dbReference type="OrthoDB" id="9803968at2"/>
<dbReference type="InterPro" id="IPR042099">
    <property type="entry name" value="ANL_N_sf"/>
</dbReference>
<evidence type="ECO:0000259" key="4">
    <source>
        <dbReference type="Pfam" id="PF13193"/>
    </source>
</evidence>
<comment type="similarity">
    <text evidence="1">Belongs to the ATP-dependent AMP-binding enzyme family.</text>
</comment>
<evidence type="ECO:0000313" key="5">
    <source>
        <dbReference type="EMBL" id="ORW20440.1"/>
    </source>
</evidence>
<keyword evidence="2 5" id="KW-0436">Ligase</keyword>
<dbReference type="InterPro" id="IPR025110">
    <property type="entry name" value="AMP-bd_C"/>
</dbReference>
<sequence length="549" mass="58687">MSAKLAGRLDWSYLDADTGTELVDHTVGGLLTKRAHTHHDVEALVGPRHGDGAQLRFTYGELLDEASRVATALSRLTQPGDYVALWAPNVVEWPVIQYGAALAGVVLVALNPAMRASELRYALQHSGASVLIHADRSRDYDCASVVAEIAQSLPALRTISLSSRPQWRADAVDGAVIAAAPTDPDEAVMLQYTSGTTGTTKGVLLRHRSLINVAKLTVQYAGIPAGAVTVNPLPMFHTAACVISTLGPMWIGGTEVLIGRFEPTAVLETLRRTQASVLFFVPTILSSLVAAQRTSTNPPPRLSICLGGASAVSAELIEATERTFGAAVVTVFGQTELASVLTATRPDDARADQLHTVGRALPQVDCKVVDPATGVVLPVGQPGEICARGYQQMIGYLHDPEATAATVDTDGFVHTGDIGAMDERGYLTITGRLKELIIRGGENIAPAEIEACLSTHDANARVCVFGLPDDRLGEVVGAVIETHDPLPTDLVDRLHAHARKHLTPHKVPQRWFFTEDLPRTSTGKVRKFALPDLIANGSVREISREEPQE</sequence>
<dbReference type="Gene3D" id="3.30.300.30">
    <property type="match status" value="1"/>
</dbReference>
<dbReference type="RefSeq" id="WP_014711213.1">
    <property type="nucleotide sequence ID" value="NZ_LQPJ01000124.1"/>
</dbReference>
<dbReference type="SUPFAM" id="SSF56801">
    <property type="entry name" value="Acetyl-CoA synthetase-like"/>
    <property type="match status" value="1"/>
</dbReference>
<dbReference type="Pfam" id="PF13193">
    <property type="entry name" value="AMP-binding_C"/>
    <property type="match status" value="1"/>
</dbReference>
<organism evidence="5 6">
    <name type="scientific">Mycobacterium palustre</name>
    <dbReference type="NCBI Taxonomy" id="153971"/>
    <lineage>
        <taxon>Bacteria</taxon>
        <taxon>Bacillati</taxon>
        <taxon>Actinomycetota</taxon>
        <taxon>Actinomycetes</taxon>
        <taxon>Mycobacteriales</taxon>
        <taxon>Mycobacteriaceae</taxon>
        <taxon>Mycobacterium</taxon>
        <taxon>Mycobacterium simiae complex</taxon>
    </lineage>
</organism>
<dbReference type="STRING" id="153971.AWC19_15205"/>
<proteinExistence type="inferred from homology"/>
<dbReference type="InterPro" id="IPR045851">
    <property type="entry name" value="AMP-bd_C_sf"/>
</dbReference>
<dbReference type="PANTHER" id="PTHR43201">
    <property type="entry name" value="ACYL-COA SYNTHETASE"/>
    <property type="match status" value="1"/>
</dbReference>
<feature type="domain" description="AMP-binding enzyme C-terminal" evidence="4">
    <location>
        <begin position="448"/>
        <end position="524"/>
    </location>
</feature>